<feature type="region of interest" description="Disordered" evidence="1">
    <location>
        <begin position="340"/>
        <end position="385"/>
    </location>
</feature>
<feature type="region of interest" description="Disordered" evidence="1">
    <location>
        <begin position="196"/>
        <end position="218"/>
    </location>
</feature>
<reference evidence="2" key="1">
    <citation type="journal article" date="2023" name="GigaByte">
        <title>Genome assembly of the bearded iris, Iris pallida Lam.</title>
        <authorList>
            <person name="Bruccoleri R.E."/>
            <person name="Oakeley E.J."/>
            <person name="Faust A.M.E."/>
            <person name="Altorfer M."/>
            <person name="Dessus-Babus S."/>
            <person name="Burckhardt D."/>
            <person name="Oertli M."/>
            <person name="Naumann U."/>
            <person name="Petersen F."/>
            <person name="Wong J."/>
        </authorList>
    </citation>
    <scope>NUCLEOTIDE SEQUENCE</scope>
    <source>
        <strain evidence="2">GSM-AAB239-AS_SAM_17_03QT</strain>
    </source>
</reference>
<dbReference type="PANTHER" id="PTHR34660:SF3">
    <property type="entry name" value="RRM DOMAIN-CONTAINING PROTEIN"/>
    <property type="match status" value="1"/>
</dbReference>
<dbReference type="EMBL" id="JANAVB010033617">
    <property type="protein sequence ID" value="KAJ6808072.1"/>
    <property type="molecule type" value="Genomic_DNA"/>
</dbReference>
<evidence type="ECO:0000313" key="2">
    <source>
        <dbReference type="EMBL" id="KAJ6808072.1"/>
    </source>
</evidence>
<feature type="compositionally biased region" description="Basic and acidic residues" evidence="1">
    <location>
        <begin position="40"/>
        <end position="56"/>
    </location>
</feature>
<feature type="compositionally biased region" description="Polar residues" evidence="1">
    <location>
        <begin position="350"/>
        <end position="359"/>
    </location>
</feature>
<protein>
    <submittedName>
        <fullName evidence="2">TRAF3-interacting protein 1-like</fullName>
    </submittedName>
</protein>
<evidence type="ECO:0000313" key="3">
    <source>
        <dbReference type="Proteomes" id="UP001140949"/>
    </source>
</evidence>
<accession>A0AAX6EV87</accession>
<feature type="region of interest" description="Disordered" evidence="1">
    <location>
        <begin position="312"/>
        <end position="331"/>
    </location>
</feature>
<sequence length="731" mass="81858">MSRCFPFPPPGYEKEARSGDNNQDLHRKEKHKEKKHKKEKDKEKREKKDKDRSKDKHKEKKERKEKHKDKTKDKDRDKDKSRTPKDTRTEIRPESHHENQFGYNCKAEEVQDPKFKEELGRRIRDEERGAADRIVGNFITATQRSLDGVCTSTAIEKESGNKLVPDLGGRRNENLTRPIQKTTEGLGTCFATEKQRAASSEKVPDFTSPEPGRNHITGRQSVNITGASQSKTEATFTAISLQKEKCGSNNLANSLQKERVGSNGITGQHVNNFMGSGQRRTESMLTANSMQKERSGSNNLPGRPLENVISSVQRSTFTGNSPQKERGASDNMVSNFAGAAQKKTDGRGQPPQNLPSSIHRSPKSIGLTSKMEKERVKDSERGASNDMVSDFVGAAQRKNGRMGQQAGNLTPSIQRSAEGIGVAPKMEKEVVKDSGMVPNAILTEQKTNDWIGQPVEKFSEKKKERKEKSKEKKSKEGKGERHKNRDRNEKKSKRKDEDRHKEKEKEEKKRGESDDKHKEHDKLEEIRKNKQLDNITKSVAPQAENANTIAADGNIKKRKEIQINGFSHETDGRPNKLPRTSPSSSRTTLDNGKILESSHIPLPCSIKLDAIDKTIAELSDNKESVLNGKAGGHTSSVASRPPVVIASGESSKVSSKTLSRPPHPDTKFLSTVYSVPKMDELHEFDDQEWLFSSTNQKPSTKLEDEVLPQVWANGLQIESADVFALPYVIPF</sequence>
<organism evidence="2 3">
    <name type="scientific">Iris pallida</name>
    <name type="common">Sweet iris</name>
    <dbReference type="NCBI Taxonomy" id="29817"/>
    <lineage>
        <taxon>Eukaryota</taxon>
        <taxon>Viridiplantae</taxon>
        <taxon>Streptophyta</taxon>
        <taxon>Embryophyta</taxon>
        <taxon>Tracheophyta</taxon>
        <taxon>Spermatophyta</taxon>
        <taxon>Magnoliopsida</taxon>
        <taxon>Liliopsida</taxon>
        <taxon>Asparagales</taxon>
        <taxon>Iridaceae</taxon>
        <taxon>Iridoideae</taxon>
        <taxon>Irideae</taxon>
        <taxon>Iris</taxon>
    </lineage>
</organism>
<comment type="caution">
    <text evidence="2">The sequence shown here is derived from an EMBL/GenBank/DDBJ whole genome shotgun (WGS) entry which is preliminary data.</text>
</comment>
<feature type="compositionally biased region" description="Basic and acidic residues" evidence="1">
    <location>
        <begin position="457"/>
        <end position="479"/>
    </location>
</feature>
<feature type="region of interest" description="Disordered" evidence="1">
    <location>
        <begin position="432"/>
        <end position="594"/>
    </location>
</feature>
<feature type="compositionally biased region" description="Polar residues" evidence="1">
    <location>
        <begin position="532"/>
        <end position="548"/>
    </location>
</feature>
<name>A0AAX6EV87_IRIPA</name>
<feature type="compositionally biased region" description="Basic and acidic residues" evidence="1">
    <location>
        <begin position="370"/>
        <end position="383"/>
    </location>
</feature>
<feature type="region of interest" description="Disordered" evidence="1">
    <location>
        <begin position="1"/>
        <end position="109"/>
    </location>
</feature>
<reference evidence="2" key="2">
    <citation type="submission" date="2023-04" db="EMBL/GenBank/DDBJ databases">
        <authorList>
            <person name="Bruccoleri R.E."/>
            <person name="Oakeley E.J."/>
            <person name="Faust A.-M."/>
            <person name="Dessus-Babus S."/>
            <person name="Altorfer M."/>
            <person name="Burckhardt D."/>
            <person name="Oertli M."/>
            <person name="Naumann U."/>
            <person name="Petersen F."/>
            <person name="Wong J."/>
        </authorList>
    </citation>
    <scope>NUCLEOTIDE SEQUENCE</scope>
    <source>
        <strain evidence="2">GSM-AAB239-AS_SAM_17_03QT</strain>
        <tissue evidence="2">Leaf</tissue>
    </source>
</reference>
<dbReference type="Proteomes" id="UP001140949">
    <property type="component" value="Unassembled WGS sequence"/>
</dbReference>
<feature type="compositionally biased region" description="Basic and acidic residues" evidence="1">
    <location>
        <begin position="12"/>
        <end position="27"/>
    </location>
</feature>
<feature type="compositionally biased region" description="Low complexity" evidence="1">
    <location>
        <begin position="578"/>
        <end position="588"/>
    </location>
</feature>
<feature type="compositionally biased region" description="Basic residues" evidence="1">
    <location>
        <begin position="57"/>
        <end position="67"/>
    </location>
</feature>
<feature type="region of interest" description="Disordered" evidence="1">
    <location>
        <begin position="625"/>
        <end position="662"/>
    </location>
</feature>
<feature type="compositionally biased region" description="Basic and acidic residues" evidence="1">
    <location>
        <begin position="68"/>
        <end position="99"/>
    </location>
</feature>
<proteinExistence type="predicted"/>
<dbReference type="PANTHER" id="PTHR34660">
    <property type="entry name" value="MYB-LIKE PROTEIN X"/>
    <property type="match status" value="1"/>
</dbReference>
<feature type="compositionally biased region" description="Polar residues" evidence="1">
    <location>
        <begin position="648"/>
        <end position="658"/>
    </location>
</feature>
<feature type="compositionally biased region" description="Polar residues" evidence="1">
    <location>
        <begin position="312"/>
        <end position="322"/>
    </location>
</feature>
<gene>
    <name evidence="2" type="ORF">M6B38_168315</name>
</gene>
<keyword evidence="3" id="KW-1185">Reference proteome</keyword>
<dbReference type="AlphaFoldDB" id="A0AAX6EV87"/>
<feature type="compositionally biased region" description="Pro residues" evidence="1">
    <location>
        <begin position="1"/>
        <end position="11"/>
    </location>
</feature>
<evidence type="ECO:0000256" key="1">
    <source>
        <dbReference type="SAM" id="MobiDB-lite"/>
    </source>
</evidence>
<feature type="compositionally biased region" description="Basic residues" evidence="1">
    <location>
        <begin position="28"/>
        <end position="39"/>
    </location>
</feature>
<feature type="compositionally biased region" description="Basic and acidic residues" evidence="1">
    <location>
        <begin position="486"/>
        <end position="531"/>
    </location>
</feature>